<evidence type="ECO:0000313" key="2">
    <source>
        <dbReference type="Proteomes" id="UP001162483"/>
    </source>
</evidence>
<accession>A0ABN9GWU5</accession>
<name>A0ABN9GWU5_9NEOB</name>
<protein>
    <submittedName>
        <fullName evidence="1">Uncharacterized protein</fullName>
    </submittedName>
</protein>
<feature type="non-terminal residue" evidence="1">
    <location>
        <position position="67"/>
    </location>
</feature>
<comment type="caution">
    <text evidence="1">The sequence shown here is derived from an EMBL/GenBank/DDBJ whole genome shotgun (WGS) entry which is preliminary data.</text>
</comment>
<organism evidence="1 2">
    <name type="scientific">Staurois parvus</name>
    <dbReference type="NCBI Taxonomy" id="386267"/>
    <lineage>
        <taxon>Eukaryota</taxon>
        <taxon>Metazoa</taxon>
        <taxon>Chordata</taxon>
        <taxon>Craniata</taxon>
        <taxon>Vertebrata</taxon>
        <taxon>Euteleostomi</taxon>
        <taxon>Amphibia</taxon>
        <taxon>Batrachia</taxon>
        <taxon>Anura</taxon>
        <taxon>Neobatrachia</taxon>
        <taxon>Ranoidea</taxon>
        <taxon>Ranidae</taxon>
        <taxon>Staurois</taxon>
    </lineage>
</organism>
<keyword evidence="2" id="KW-1185">Reference proteome</keyword>
<reference evidence="1" key="1">
    <citation type="submission" date="2023-05" db="EMBL/GenBank/DDBJ databases">
        <authorList>
            <person name="Stuckert A."/>
        </authorList>
    </citation>
    <scope>NUCLEOTIDE SEQUENCE</scope>
</reference>
<evidence type="ECO:0000313" key="1">
    <source>
        <dbReference type="EMBL" id="CAI9613934.1"/>
    </source>
</evidence>
<sequence>MMFDPVFPDPPLLLSPIHLLIVQRYRGHSAHAQFNVYCYRVFFLLEGACDQHKANQHCPDRGSVVLY</sequence>
<gene>
    <name evidence="1" type="ORF">SPARVUS_LOCUS14978233</name>
</gene>
<dbReference type="Proteomes" id="UP001162483">
    <property type="component" value="Unassembled WGS sequence"/>
</dbReference>
<proteinExistence type="predicted"/>
<dbReference type="EMBL" id="CATNWA010019568">
    <property type="protein sequence ID" value="CAI9613934.1"/>
    <property type="molecule type" value="Genomic_DNA"/>
</dbReference>